<evidence type="ECO:0000256" key="7">
    <source>
        <dbReference type="PIRSR" id="PIRSR602401-1"/>
    </source>
</evidence>
<feature type="binding site" description="axial binding residue" evidence="7">
    <location>
        <position position="398"/>
    </location>
    <ligand>
        <name>heme</name>
        <dbReference type="ChEBI" id="CHEBI:30413"/>
    </ligand>
    <ligandPart>
        <name>Fe</name>
        <dbReference type="ChEBI" id="CHEBI:18248"/>
    </ligandPart>
</feature>
<evidence type="ECO:0000256" key="1">
    <source>
        <dbReference type="ARBA" id="ARBA00010617"/>
    </source>
</evidence>
<dbReference type="GO" id="GO:0020037">
    <property type="term" value="F:heme binding"/>
    <property type="evidence" value="ECO:0007669"/>
    <property type="project" value="InterPro"/>
</dbReference>
<dbReference type="EMBL" id="HACG01012981">
    <property type="protein sequence ID" value="CEK59846.1"/>
    <property type="molecule type" value="Transcribed_RNA"/>
</dbReference>
<reference evidence="9" key="1">
    <citation type="submission" date="2014-12" db="EMBL/GenBank/DDBJ databases">
        <title>Insight into the proteome of Arion vulgaris.</title>
        <authorList>
            <person name="Aradska J."/>
            <person name="Bulat T."/>
            <person name="Smidak R."/>
            <person name="Sarate P."/>
            <person name="Gangsoo J."/>
            <person name="Sialana F."/>
            <person name="Bilban M."/>
            <person name="Lubec G."/>
        </authorList>
    </citation>
    <scope>NUCLEOTIDE SEQUENCE</scope>
    <source>
        <tissue evidence="9">Skin</tissue>
    </source>
</reference>
<keyword evidence="4 8" id="KW-0560">Oxidoreductase</keyword>
<dbReference type="InterPro" id="IPR036396">
    <property type="entry name" value="Cyt_P450_sf"/>
</dbReference>
<organism evidence="9">
    <name type="scientific">Arion vulgaris</name>
    <dbReference type="NCBI Taxonomy" id="1028688"/>
    <lineage>
        <taxon>Eukaryota</taxon>
        <taxon>Metazoa</taxon>
        <taxon>Spiralia</taxon>
        <taxon>Lophotrochozoa</taxon>
        <taxon>Mollusca</taxon>
        <taxon>Gastropoda</taxon>
        <taxon>Heterobranchia</taxon>
        <taxon>Euthyneura</taxon>
        <taxon>Panpulmonata</taxon>
        <taxon>Eupulmonata</taxon>
        <taxon>Stylommatophora</taxon>
        <taxon>Helicina</taxon>
        <taxon>Arionoidea</taxon>
        <taxon>Arionidae</taxon>
        <taxon>Arion</taxon>
    </lineage>
</organism>
<dbReference type="GO" id="GO:0004497">
    <property type="term" value="F:monooxygenase activity"/>
    <property type="evidence" value="ECO:0007669"/>
    <property type="project" value="UniProtKB-KW"/>
</dbReference>
<evidence type="ECO:0000256" key="2">
    <source>
        <dbReference type="ARBA" id="ARBA00022617"/>
    </source>
</evidence>
<dbReference type="PRINTS" id="PR00385">
    <property type="entry name" value="P450"/>
</dbReference>
<dbReference type="Pfam" id="PF00067">
    <property type="entry name" value="p450"/>
    <property type="match status" value="1"/>
</dbReference>
<comment type="cofactor">
    <cofactor evidence="7">
        <name>heme</name>
        <dbReference type="ChEBI" id="CHEBI:30413"/>
    </cofactor>
</comment>
<proteinExistence type="inferred from homology"/>
<dbReference type="PANTHER" id="PTHR24286:SF384">
    <property type="entry name" value="P450, PUTATIVE (EUROFUNG)-RELATED"/>
    <property type="match status" value="1"/>
</dbReference>
<dbReference type="InterPro" id="IPR002401">
    <property type="entry name" value="Cyt_P450_E_grp-I"/>
</dbReference>
<keyword evidence="5 7" id="KW-0408">Iron</keyword>
<dbReference type="GO" id="GO:0016705">
    <property type="term" value="F:oxidoreductase activity, acting on paired donors, with incorporation or reduction of molecular oxygen"/>
    <property type="evidence" value="ECO:0007669"/>
    <property type="project" value="InterPro"/>
</dbReference>
<evidence type="ECO:0000256" key="8">
    <source>
        <dbReference type="RuleBase" id="RU000461"/>
    </source>
</evidence>
<evidence type="ECO:0000256" key="6">
    <source>
        <dbReference type="ARBA" id="ARBA00023033"/>
    </source>
</evidence>
<dbReference type="PANTHER" id="PTHR24286">
    <property type="entry name" value="CYTOCHROME P450 26"/>
    <property type="match status" value="1"/>
</dbReference>
<evidence type="ECO:0008006" key="10">
    <source>
        <dbReference type="Google" id="ProtNLM"/>
    </source>
</evidence>
<comment type="similarity">
    <text evidence="1 8">Belongs to the cytochrome P450 family.</text>
</comment>
<dbReference type="PRINTS" id="PR00463">
    <property type="entry name" value="EP450I"/>
</dbReference>
<dbReference type="GO" id="GO:0016125">
    <property type="term" value="P:sterol metabolic process"/>
    <property type="evidence" value="ECO:0007669"/>
    <property type="project" value="TreeGrafter"/>
</dbReference>
<accession>A0A0B6YVR1</accession>
<keyword evidence="3 7" id="KW-0479">Metal-binding</keyword>
<protein>
    <recommendedName>
        <fullName evidence="10">Cytochrome P450</fullName>
    </recommendedName>
</protein>
<evidence type="ECO:0000256" key="4">
    <source>
        <dbReference type="ARBA" id="ARBA00023002"/>
    </source>
</evidence>
<evidence type="ECO:0000256" key="5">
    <source>
        <dbReference type="ARBA" id="ARBA00023004"/>
    </source>
</evidence>
<evidence type="ECO:0000256" key="3">
    <source>
        <dbReference type="ARBA" id="ARBA00022723"/>
    </source>
</evidence>
<name>A0A0B6YVR1_9EUPU</name>
<sequence length="450" mass="50578">EGVTNPDLARPLPPGEMGWPLVGENLQFAAKGARFFVERFAKYGRIYKTHILGSPTVRLTGADYIWPLMSREPHLLTMKLPTSAKYLFGKQSVAAITGQEHAEMKRKLLTSVSPQRLGDYLPCIQEHVRSHILSWCEKGEILGFQACEELMCDIMLEIVLGWRKENDEQGVVRAAFVTANQNLVSLPVRIPGGGFNKADKAKKIITDFVRKRLASNGDKNHVCMLDVFLASHGEEQGLTEEQIIDNAVTFLLAGTGTTSSALSTSLLVLWKHPEVLNALRDELDAKGFLSAEADLDLSYDMIQSLEFCHSISKEILRLYPPVGGLFRQAEKTLDVGGYQIPKGWTVMYSIRDTHFSTTVFDNREKFFPIRWIDKTLEEKLRMSDACNYMPFGSGCRLCLGKPLALMEMAVFMIEIARLVTWKLHNPDADMVYLPVTKAADNMPVTFTRRI</sequence>
<dbReference type="InterPro" id="IPR017972">
    <property type="entry name" value="Cyt_P450_CS"/>
</dbReference>
<gene>
    <name evidence="9" type="primary">ORF37611</name>
</gene>
<dbReference type="AlphaFoldDB" id="A0A0B6YVR1"/>
<dbReference type="Gene3D" id="1.10.630.10">
    <property type="entry name" value="Cytochrome P450"/>
    <property type="match status" value="1"/>
</dbReference>
<dbReference type="GO" id="GO:0005506">
    <property type="term" value="F:iron ion binding"/>
    <property type="evidence" value="ECO:0007669"/>
    <property type="project" value="InterPro"/>
</dbReference>
<dbReference type="SUPFAM" id="SSF48264">
    <property type="entry name" value="Cytochrome P450"/>
    <property type="match status" value="1"/>
</dbReference>
<keyword evidence="2 7" id="KW-0349">Heme</keyword>
<feature type="non-terminal residue" evidence="9">
    <location>
        <position position="1"/>
    </location>
</feature>
<keyword evidence="6 8" id="KW-0503">Monooxygenase</keyword>
<dbReference type="PROSITE" id="PS00086">
    <property type="entry name" value="CYTOCHROME_P450"/>
    <property type="match status" value="1"/>
</dbReference>
<evidence type="ECO:0000313" key="9">
    <source>
        <dbReference type="EMBL" id="CEK59846.1"/>
    </source>
</evidence>
<dbReference type="InterPro" id="IPR001128">
    <property type="entry name" value="Cyt_P450"/>
</dbReference>